<name>B6W8M3_9FIRM</name>
<dbReference type="EMBL" id="ABXA01000020">
    <property type="protein sequence ID" value="EEB36294.1"/>
    <property type="molecule type" value="Genomic_DNA"/>
</dbReference>
<dbReference type="STRING" id="561177.ANHYDRO_00946"/>
<evidence type="ECO:0000313" key="5">
    <source>
        <dbReference type="EMBL" id="EEB36294.1"/>
    </source>
</evidence>
<dbReference type="PRINTS" id="PR00368">
    <property type="entry name" value="FADPNR"/>
</dbReference>
<dbReference type="PANTHER" id="PTHR43429:SF3">
    <property type="entry name" value="NITRITE REDUCTASE [NAD(P)H]"/>
    <property type="match status" value="1"/>
</dbReference>
<reference evidence="5 6" key="1">
    <citation type="submission" date="2008-09" db="EMBL/GenBank/DDBJ databases">
        <authorList>
            <person name="Fulton L."/>
            <person name="Clifton S."/>
            <person name="Fulton B."/>
            <person name="Xu J."/>
            <person name="Minx P."/>
            <person name="Pepin K.H."/>
            <person name="Johnson M."/>
            <person name="Thiruvilangam P."/>
            <person name="Bhonagiri V."/>
            <person name="Nash W.E."/>
            <person name="Mardis E.R."/>
            <person name="Wilson R.K."/>
        </authorList>
    </citation>
    <scope>NUCLEOTIDE SEQUENCE [LARGE SCALE GENOMIC DNA]</scope>
    <source>
        <strain evidence="5 6">DSM 7454</strain>
    </source>
</reference>
<dbReference type="InterPro" id="IPR050260">
    <property type="entry name" value="FAD-bd_OxRdtase"/>
</dbReference>
<keyword evidence="3" id="KW-0274">FAD</keyword>
<keyword evidence="2" id="KW-0285">Flavoprotein</keyword>
<organism evidence="5 6">
    <name type="scientific">Anaerococcus hydrogenalis DSM 7454</name>
    <dbReference type="NCBI Taxonomy" id="561177"/>
    <lineage>
        <taxon>Bacteria</taxon>
        <taxon>Bacillati</taxon>
        <taxon>Bacillota</taxon>
        <taxon>Tissierellia</taxon>
        <taxon>Tissierellales</taxon>
        <taxon>Peptoniphilaceae</taxon>
        <taxon>Anaerococcus</taxon>
    </lineage>
</organism>
<evidence type="ECO:0000256" key="3">
    <source>
        <dbReference type="ARBA" id="ARBA00022827"/>
    </source>
</evidence>
<dbReference type="GO" id="GO:0016491">
    <property type="term" value="F:oxidoreductase activity"/>
    <property type="evidence" value="ECO:0007669"/>
    <property type="project" value="InterPro"/>
</dbReference>
<comment type="cofactor">
    <cofactor evidence="1">
        <name>FAD</name>
        <dbReference type="ChEBI" id="CHEBI:57692"/>
    </cofactor>
</comment>
<dbReference type="PANTHER" id="PTHR43429">
    <property type="entry name" value="PYRIDINE NUCLEOTIDE-DISULFIDE OXIDOREDUCTASE DOMAIN-CONTAINING"/>
    <property type="match status" value="1"/>
</dbReference>
<proteinExistence type="predicted"/>
<comment type="caution">
    <text evidence="5">The sequence shown here is derived from an EMBL/GenBank/DDBJ whole genome shotgun (WGS) entry which is preliminary data.</text>
</comment>
<feature type="domain" description="FAD/NAD(P)-binding" evidence="4">
    <location>
        <begin position="10"/>
        <end position="302"/>
    </location>
</feature>
<accession>B6W8M3</accession>
<dbReference type="InterPro" id="IPR036188">
    <property type="entry name" value="FAD/NAD-bd_sf"/>
</dbReference>
<dbReference type="eggNOG" id="COG1251">
    <property type="taxonomic scope" value="Bacteria"/>
</dbReference>
<dbReference type="PRINTS" id="PR00411">
    <property type="entry name" value="PNDRDTASEI"/>
</dbReference>
<dbReference type="InterPro" id="IPR016156">
    <property type="entry name" value="FAD/NAD-linked_Rdtase_dimer_sf"/>
</dbReference>
<dbReference type="Pfam" id="PF07992">
    <property type="entry name" value="Pyr_redox_2"/>
    <property type="match status" value="1"/>
</dbReference>
<dbReference type="Gene3D" id="3.30.390.30">
    <property type="match status" value="1"/>
</dbReference>
<evidence type="ECO:0000256" key="2">
    <source>
        <dbReference type="ARBA" id="ARBA00022630"/>
    </source>
</evidence>
<evidence type="ECO:0000256" key="1">
    <source>
        <dbReference type="ARBA" id="ARBA00001974"/>
    </source>
</evidence>
<gene>
    <name evidence="5" type="ORF">ANHYDRO_00946</name>
</gene>
<dbReference type="Proteomes" id="UP000005451">
    <property type="component" value="Unassembled WGS sequence"/>
</dbReference>
<dbReference type="Gene3D" id="3.50.50.60">
    <property type="entry name" value="FAD/NAD(P)-binding domain"/>
    <property type="match status" value="2"/>
</dbReference>
<dbReference type="InterPro" id="IPR023753">
    <property type="entry name" value="FAD/NAD-binding_dom"/>
</dbReference>
<dbReference type="AlphaFoldDB" id="B6W8M3"/>
<reference evidence="5 6" key="2">
    <citation type="submission" date="2008-10" db="EMBL/GenBank/DDBJ databases">
        <title>Draft genome sequence of Anaerococcus hydrogenalis (DSM 7454).</title>
        <authorList>
            <person name="Sudarsanam P."/>
            <person name="Ley R."/>
            <person name="Guruge J."/>
            <person name="Turnbaugh P.J."/>
            <person name="Mahowald M."/>
            <person name="Liep D."/>
            <person name="Gordon J."/>
        </authorList>
    </citation>
    <scope>NUCLEOTIDE SEQUENCE [LARGE SCALE GENOMIC DNA]</scope>
    <source>
        <strain evidence="5 6">DSM 7454</strain>
    </source>
</reference>
<evidence type="ECO:0000313" key="6">
    <source>
        <dbReference type="Proteomes" id="UP000005451"/>
    </source>
</evidence>
<dbReference type="SUPFAM" id="SSF51905">
    <property type="entry name" value="FAD/NAD(P)-binding domain"/>
    <property type="match status" value="2"/>
</dbReference>
<sequence length="401" mass="44305">MINYKGEKMYDYLIIGNGIAGLKAAETIRKKDDHASIVIISKAADYTYWRTKLSELICKDFTNDDILVKKLDWYEKNNIDVKLKNEVDKLDLENKKAILKNGDQIEYGKALIATGSHPFVPPIKNIDTEGVFAIRTVDDLNSFKNHIKENKKVIIIGGGLLGLEAAFSIKNAGCDVLVIETFDYILGKQLDNELSLKLEKELNEAGIETSTGKNTSEILEKDGKVCGIKLDDGTEIEGGTILVQTGVRNDLDVAINSGLKTERGIIVDETLKTSDENVYAAGDCIQLGQATIGLWTASMEMGEIAGSNMTGDDKTYQTPKPFSSLLLGDIKLFSAGFNKGEGIEEVKKEDGEKVYKLFKKEGKYLGGILYKDIKFQNDVKKIVFEGEDPKNTKLGKEIFGM</sequence>
<evidence type="ECO:0000259" key="4">
    <source>
        <dbReference type="Pfam" id="PF07992"/>
    </source>
</evidence>
<protein>
    <submittedName>
        <fullName evidence="5">Pyridine nucleotide-disulfide oxidoreductase</fullName>
    </submittedName>
</protein>